<dbReference type="CDD" id="cd13134">
    <property type="entry name" value="MATE_like_8"/>
    <property type="match status" value="1"/>
</dbReference>
<keyword evidence="7" id="KW-1003">Cell membrane</keyword>
<sequence>MEKSTSKASFFTKDRGFYKTLFSMMIVVALQNLVAYSVNMADNIMLGGYDQNALSGAATVNQIFFMVQQVALAIGNSLVVLASQYWGEQRIEPIRTLTGIALKLGLICSVIIIALCLFIPRPLLMLFTTDEQIIEEGLSYLSLIQWTFILFIITNILMAALRSVGTVKISFYTSVVSLVVNVAINYTLIFGRFGFPEMGVRGAAVGTLVARILEFAIVVIYMIKADKKLRLFSGGLFKISPRLRKDYTKVTVPVMLSQVLWGVSVPMQTAILGHLSADAIAANSVATTFYQYLKVIVIAMSSTSSVMIGNAIGRGDMERIKSDGRTLSVINVLIGLVLGIILFLLRYPLLSIYNLSDEATRLAINLISIMSVVMVGMSYQMPVSYGIIQGGGDAKFNMAMNMISTWAIVMPLSFMAAFWWKLPVELVVLCIQSDQIFKGLPTFIRFTSYKWIKKLTTADTGLPS</sequence>
<dbReference type="AlphaFoldDB" id="A0A9D1JQ90"/>
<keyword evidence="11 13" id="KW-0472">Membrane</keyword>
<feature type="transmembrane region" description="Helical" evidence="13">
    <location>
        <begin position="171"/>
        <end position="191"/>
    </location>
</feature>
<reference evidence="14" key="2">
    <citation type="journal article" date="2021" name="PeerJ">
        <title>Extensive microbial diversity within the chicken gut microbiome revealed by metagenomics and culture.</title>
        <authorList>
            <person name="Gilroy R."/>
            <person name="Ravi A."/>
            <person name="Getino M."/>
            <person name="Pursley I."/>
            <person name="Horton D.L."/>
            <person name="Alikhan N.F."/>
            <person name="Baker D."/>
            <person name="Gharbi K."/>
            <person name="Hall N."/>
            <person name="Watson M."/>
            <person name="Adriaenssens E.M."/>
            <person name="Foster-Nyarko E."/>
            <person name="Jarju S."/>
            <person name="Secka A."/>
            <person name="Antonio M."/>
            <person name="Oren A."/>
            <person name="Chaudhuri R.R."/>
            <person name="La Ragione R."/>
            <person name="Hildebrand F."/>
            <person name="Pallen M.J."/>
        </authorList>
    </citation>
    <scope>NUCLEOTIDE SEQUENCE</scope>
    <source>
        <strain evidence="14">CHK178-757</strain>
    </source>
</reference>
<keyword evidence="10" id="KW-0406">Ion transport</keyword>
<gene>
    <name evidence="14" type="ORF">IAB46_05300</name>
</gene>
<accession>A0A9D1JQ90</accession>
<feature type="transmembrane region" description="Helical" evidence="13">
    <location>
        <begin position="58"/>
        <end position="79"/>
    </location>
</feature>
<feature type="transmembrane region" description="Helical" evidence="13">
    <location>
        <begin position="21"/>
        <end position="38"/>
    </location>
</feature>
<dbReference type="PANTHER" id="PTHR43298:SF2">
    <property type="entry name" value="FMN_FAD EXPORTER YEEO-RELATED"/>
    <property type="match status" value="1"/>
</dbReference>
<comment type="function">
    <text evidence="1">Multidrug efflux pump.</text>
</comment>
<keyword evidence="9 13" id="KW-1133">Transmembrane helix</keyword>
<evidence type="ECO:0000256" key="11">
    <source>
        <dbReference type="ARBA" id="ARBA00023136"/>
    </source>
</evidence>
<name>A0A9D1JQ90_9FIRM</name>
<comment type="caution">
    <text evidence="14">The sequence shown here is derived from an EMBL/GenBank/DDBJ whole genome shotgun (WGS) entry which is preliminary data.</text>
</comment>
<evidence type="ECO:0000256" key="9">
    <source>
        <dbReference type="ARBA" id="ARBA00022989"/>
    </source>
</evidence>
<comment type="subcellular location">
    <subcellularLocation>
        <location evidence="2">Cell membrane</location>
        <topology evidence="2">Multi-pass membrane protein</topology>
    </subcellularLocation>
</comment>
<dbReference type="Proteomes" id="UP000823927">
    <property type="component" value="Unassembled WGS sequence"/>
</dbReference>
<feature type="transmembrane region" description="Helical" evidence="13">
    <location>
        <begin position="250"/>
        <end position="272"/>
    </location>
</feature>
<evidence type="ECO:0000256" key="10">
    <source>
        <dbReference type="ARBA" id="ARBA00023065"/>
    </source>
</evidence>
<feature type="transmembrane region" description="Helical" evidence="13">
    <location>
        <begin position="292"/>
        <end position="313"/>
    </location>
</feature>
<dbReference type="InterPro" id="IPR048279">
    <property type="entry name" value="MdtK-like"/>
</dbReference>
<evidence type="ECO:0000256" key="4">
    <source>
        <dbReference type="ARBA" id="ARBA00020268"/>
    </source>
</evidence>
<evidence type="ECO:0000256" key="7">
    <source>
        <dbReference type="ARBA" id="ARBA00022475"/>
    </source>
</evidence>
<evidence type="ECO:0000256" key="8">
    <source>
        <dbReference type="ARBA" id="ARBA00022692"/>
    </source>
</evidence>
<dbReference type="GO" id="GO:0005886">
    <property type="term" value="C:plasma membrane"/>
    <property type="evidence" value="ECO:0007669"/>
    <property type="project" value="UniProtKB-SubCell"/>
</dbReference>
<protein>
    <recommendedName>
        <fullName evidence="4">Probable multidrug resistance protein NorM</fullName>
    </recommendedName>
    <alternativeName>
        <fullName evidence="12">Multidrug-efflux transporter</fullName>
    </alternativeName>
</protein>
<evidence type="ECO:0000256" key="6">
    <source>
        <dbReference type="ARBA" id="ARBA00022449"/>
    </source>
</evidence>
<evidence type="ECO:0000256" key="3">
    <source>
        <dbReference type="ARBA" id="ARBA00010199"/>
    </source>
</evidence>
<evidence type="ECO:0000313" key="14">
    <source>
        <dbReference type="EMBL" id="HIS46966.1"/>
    </source>
</evidence>
<dbReference type="PANTHER" id="PTHR43298">
    <property type="entry name" value="MULTIDRUG RESISTANCE PROTEIN NORM-RELATED"/>
    <property type="match status" value="1"/>
</dbReference>
<proteinExistence type="inferred from homology"/>
<dbReference type="GO" id="GO:0015297">
    <property type="term" value="F:antiporter activity"/>
    <property type="evidence" value="ECO:0007669"/>
    <property type="project" value="UniProtKB-KW"/>
</dbReference>
<dbReference type="PIRSF" id="PIRSF006603">
    <property type="entry name" value="DinF"/>
    <property type="match status" value="1"/>
</dbReference>
<dbReference type="GO" id="GO:0042910">
    <property type="term" value="F:xenobiotic transmembrane transporter activity"/>
    <property type="evidence" value="ECO:0007669"/>
    <property type="project" value="InterPro"/>
</dbReference>
<dbReference type="Pfam" id="PF01554">
    <property type="entry name" value="MatE"/>
    <property type="match status" value="2"/>
</dbReference>
<dbReference type="GO" id="GO:0006811">
    <property type="term" value="P:monoatomic ion transport"/>
    <property type="evidence" value="ECO:0007669"/>
    <property type="project" value="UniProtKB-KW"/>
</dbReference>
<evidence type="ECO:0000256" key="12">
    <source>
        <dbReference type="ARBA" id="ARBA00031636"/>
    </source>
</evidence>
<keyword evidence="5" id="KW-0813">Transport</keyword>
<dbReference type="EMBL" id="DVIT01000021">
    <property type="protein sequence ID" value="HIS46966.1"/>
    <property type="molecule type" value="Genomic_DNA"/>
</dbReference>
<feature type="transmembrane region" description="Helical" evidence="13">
    <location>
        <begin position="203"/>
        <end position="223"/>
    </location>
</feature>
<comment type="similarity">
    <text evidence="3">Belongs to the multi antimicrobial extrusion (MATE) (TC 2.A.66.1) family.</text>
</comment>
<evidence type="ECO:0000256" key="2">
    <source>
        <dbReference type="ARBA" id="ARBA00004651"/>
    </source>
</evidence>
<dbReference type="NCBIfam" id="TIGR00797">
    <property type="entry name" value="matE"/>
    <property type="match status" value="1"/>
</dbReference>
<dbReference type="InterPro" id="IPR050222">
    <property type="entry name" value="MATE_MdtK"/>
</dbReference>
<evidence type="ECO:0000256" key="1">
    <source>
        <dbReference type="ARBA" id="ARBA00003408"/>
    </source>
</evidence>
<feature type="transmembrane region" description="Helical" evidence="13">
    <location>
        <begin position="399"/>
        <end position="420"/>
    </location>
</feature>
<evidence type="ECO:0000256" key="13">
    <source>
        <dbReference type="SAM" id="Phobius"/>
    </source>
</evidence>
<feature type="transmembrane region" description="Helical" evidence="13">
    <location>
        <begin position="325"/>
        <end position="347"/>
    </location>
</feature>
<feature type="transmembrane region" description="Helical" evidence="13">
    <location>
        <begin position="140"/>
        <end position="159"/>
    </location>
</feature>
<keyword evidence="6" id="KW-0050">Antiport</keyword>
<feature type="transmembrane region" description="Helical" evidence="13">
    <location>
        <begin position="100"/>
        <end position="120"/>
    </location>
</feature>
<dbReference type="InterPro" id="IPR002528">
    <property type="entry name" value="MATE_fam"/>
</dbReference>
<keyword evidence="8 13" id="KW-0812">Transmembrane</keyword>
<reference evidence="14" key="1">
    <citation type="submission" date="2020-10" db="EMBL/GenBank/DDBJ databases">
        <authorList>
            <person name="Gilroy R."/>
        </authorList>
    </citation>
    <scope>NUCLEOTIDE SEQUENCE</scope>
    <source>
        <strain evidence="14">CHK178-757</strain>
    </source>
</reference>
<evidence type="ECO:0000256" key="5">
    <source>
        <dbReference type="ARBA" id="ARBA00022448"/>
    </source>
</evidence>
<organism evidence="14 15">
    <name type="scientific">Candidatus Scybalocola faecigallinarum</name>
    <dbReference type="NCBI Taxonomy" id="2840941"/>
    <lineage>
        <taxon>Bacteria</taxon>
        <taxon>Bacillati</taxon>
        <taxon>Bacillota</taxon>
        <taxon>Clostridia</taxon>
        <taxon>Lachnospirales</taxon>
        <taxon>Lachnospiraceae</taxon>
        <taxon>Lachnospiraceae incertae sedis</taxon>
        <taxon>Candidatus Scybalocola (ex Gilroy et al. 2021)</taxon>
    </lineage>
</organism>
<evidence type="ECO:0000313" key="15">
    <source>
        <dbReference type="Proteomes" id="UP000823927"/>
    </source>
</evidence>
<feature type="transmembrane region" description="Helical" evidence="13">
    <location>
        <begin position="359"/>
        <end position="379"/>
    </location>
</feature>